<keyword evidence="3 6" id="KW-0812">Transmembrane</keyword>
<dbReference type="GO" id="GO:0005886">
    <property type="term" value="C:plasma membrane"/>
    <property type="evidence" value="ECO:0007669"/>
    <property type="project" value="UniProtKB-SubCell"/>
</dbReference>
<gene>
    <name evidence="7" type="ORF">UFOPK2001_00742</name>
</gene>
<keyword evidence="5 6" id="KW-0472">Membrane</keyword>
<accession>A0A6J6JEK6</accession>
<dbReference type="EMBL" id="CAEZVN010000063">
    <property type="protein sequence ID" value="CAB4634409.1"/>
    <property type="molecule type" value="Genomic_DNA"/>
</dbReference>
<evidence type="ECO:0000256" key="6">
    <source>
        <dbReference type="SAM" id="Phobius"/>
    </source>
</evidence>
<dbReference type="Gene3D" id="1.20.1740.10">
    <property type="entry name" value="Amino acid/polyamine transporter I"/>
    <property type="match status" value="1"/>
</dbReference>
<dbReference type="AlphaFoldDB" id="A0A6J6JEK6"/>
<sequence length="190" mass="20089">MSLGGVLVLYLLLTAVLTKVLGIKLASSEAPFIAYFNALGFHLDWLVLAVASVASLGSILALLAGVSRTAAGMSTDRELPKFFESRNRFGSPWVAEVVIAVGAGSLVFIGDLSSVIGFSSFSVLFYYSVAHLSALGQPAEQRFLPRFLPVLGLVLCLLLAVSVPGPAVIVSTAILLTAVVARRYFRVESN</sequence>
<evidence type="ECO:0000313" key="7">
    <source>
        <dbReference type="EMBL" id="CAB4634409.1"/>
    </source>
</evidence>
<feature type="transmembrane region" description="Helical" evidence="6">
    <location>
        <begin position="143"/>
        <end position="161"/>
    </location>
</feature>
<feature type="transmembrane region" description="Helical" evidence="6">
    <location>
        <begin position="46"/>
        <end position="68"/>
    </location>
</feature>
<evidence type="ECO:0000256" key="4">
    <source>
        <dbReference type="ARBA" id="ARBA00022989"/>
    </source>
</evidence>
<name>A0A6J6JEK6_9ZZZZ</name>
<dbReference type="InterPro" id="IPR002293">
    <property type="entry name" value="AA/rel_permease1"/>
</dbReference>
<dbReference type="InterPro" id="IPR050367">
    <property type="entry name" value="APC_superfamily"/>
</dbReference>
<keyword evidence="4 6" id="KW-1133">Transmembrane helix</keyword>
<evidence type="ECO:0000256" key="1">
    <source>
        <dbReference type="ARBA" id="ARBA00004651"/>
    </source>
</evidence>
<dbReference type="PANTHER" id="PTHR42770">
    <property type="entry name" value="AMINO ACID TRANSPORTER-RELATED"/>
    <property type="match status" value="1"/>
</dbReference>
<reference evidence="7" key="1">
    <citation type="submission" date="2020-05" db="EMBL/GenBank/DDBJ databases">
        <authorList>
            <person name="Chiriac C."/>
            <person name="Salcher M."/>
            <person name="Ghai R."/>
            <person name="Kavagutti S V."/>
        </authorList>
    </citation>
    <scope>NUCLEOTIDE SEQUENCE</scope>
</reference>
<dbReference type="GO" id="GO:0022857">
    <property type="term" value="F:transmembrane transporter activity"/>
    <property type="evidence" value="ECO:0007669"/>
    <property type="project" value="InterPro"/>
</dbReference>
<feature type="transmembrane region" description="Helical" evidence="6">
    <location>
        <begin position="89"/>
        <end position="109"/>
    </location>
</feature>
<feature type="transmembrane region" description="Helical" evidence="6">
    <location>
        <begin position="115"/>
        <end position="136"/>
    </location>
</feature>
<evidence type="ECO:0000256" key="2">
    <source>
        <dbReference type="ARBA" id="ARBA00022475"/>
    </source>
</evidence>
<evidence type="ECO:0000256" key="3">
    <source>
        <dbReference type="ARBA" id="ARBA00022692"/>
    </source>
</evidence>
<protein>
    <submittedName>
        <fullName evidence="7">Unannotated protein</fullName>
    </submittedName>
</protein>
<evidence type="ECO:0000256" key="5">
    <source>
        <dbReference type="ARBA" id="ARBA00023136"/>
    </source>
</evidence>
<comment type="subcellular location">
    <subcellularLocation>
        <location evidence="1">Cell membrane</location>
        <topology evidence="1">Multi-pass membrane protein</topology>
    </subcellularLocation>
</comment>
<proteinExistence type="predicted"/>
<dbReference type="Pfam" id="PF13520">
    <property type="entry name" value="AA_permease_2"/>
    <property type="match status" value="1"/>
</dbReference>
<keyword evidence="2" id="KW-1003">Cell membrane</keyword>
<dbReference type="PANTHER" id="PTHR42770:SF7">
    <property type="entry name" value="MEMBRANE PROTEIN"/>
    <property type="match status" value="1"/>
</dbReference>
<organism evidence="7">
    <name type="scientific">freshwater metagenome</name>
    <dbReference type="NCBI Taxonomy" id="449393"/>
    <lineage>
        <taxon>unclassified sequences</taxon>
        <taxon>metagenomes</taxon>
        <taxon>ecological metagenomes</taxon>
    </lineage>
</organism>